<name>X1U0F7_9ZZZZ</name>
<keyword evidence="3" id="KW-0808">Transferase</keyword>
<evidence type="ECO:0000256" key="3">
    <source>
        <dbReference type="ARBA" id="ARBA00022679"/>
    </source>
</evidence>
<comment type="caution">
    <text evidence="4">The sequence shown here is derived from an EMBL/GenBank/DDBJ whole genome shotgun (WGS) entry which is preliminary data.</text>
</comment>
<evidence type="ECO:0000256" key="2">
    <source>
        <dbReference type="ARBA" id="ARBA00022603"/>
    </source>
</evidence>
<protein>
    <recommendedName>
        <fullName evidence="5">Trimethylamine methyltransferase</fullName>
    </recommendedName>
</protein>
<accession>X1U0F7</accession>
<evidence type="ECO:0000313" key="4">
    <source>
        <dbReference type="EMBL" id="GAI85809.1"/>
    </source>
</evidence>
<sequence>MLKGFTRKIKPLEILTEEQVEAIHRGAMYVLETTGVKVEHSRALRLLAKNGCKVDFEEQRVRMPTGLVEECIRKCPSAYTIKARDPKYDVRIGGNTLYFLQGMGMRYSDPDTGELRSATLQEKREAMIVGDALENIHIADGYEFYTDLVGVPPVMVFLEGFASGLRNSAKAEHFGYSMDSEVFGIKIAKELGIGLDVEIDIASPLTFYGEAVEAIYRFAEADFGIWPCPSTAPGATGPATIAGTLIAQHAETAAFIVIAQLIKPGTPVLPMYSGPILHIKGGHALASTTHHALLNLGYTQIYRRLGVPVSTVDGFSSSSKKIDFQCGYEKALCSLICCLGGSNLHVLQGGLAEESAFSNVLQVLDDDIAGWIGRVIEGFEITDETMAIDLINEVGVIPGTFMNKEHTRKWWTKERFIPKVADLEVYPDWLEKGK</sequence>
<dbReference type="GO" id="GO:0032259">
    <property type="term" value="P:methylation"/>
    <property type="evidence" value="ECO:0007669"/>
    <property type="project" value="UniProtKB-KW"/>
</dbReference>
<reference evidence="4" key="1">
    <citation type="journal article" date="2014" name="Front. Microbiol.">
        <title>High frequency of phylogenetically diverse reductive dehalogenase-homologous genes in deep subseafloor sedimentary metagenomes.</title>
        <authorList>
            <person name="Kawai M."/>
            <person name="Futagami T."/>
            <person name="Toyoda A."/>
            <person name="Takaki Y."/>
            <person name="Nishi S."/>
            <person name="Hori S."/>
            <person name="Arai W."/>
            <person name="Tsubouchi T."/>
            <person name="Morono Y."/>
            <person name="Uchiyama I."/>
            <person name="Ito T."/>
            <person name="Fujiyama A."/>
            <person name="Inagaki F."/>
            <person name="Takami H."/>
        </authorList>
    </citation>
    <scope>NUCLEOTIDE SEQUENCE</scope>
    <source>
        <strain evidence="4">Expedition CK06-06</strain>
    </source>
</reference>
<evidence type="ECO:0008006" key="5">
    <source>
        <dbReference type="Google" id="ProtNLM"/>
    </source>
</evidence>
<dbReference type="Pfam" id="PF06253">
    <property type="entry name" value="MTTB"/>
    <property type="match status" value="1"/>
</dbReference>
<organism evidence="4">
    <name type="scientific">marine sediment metagenome</name>
    <dbReference type="NCBI Taxonomy" id="412755"/>
    <lineage>
        <taxon>unclassified sequences</taxon>
        <taxon>metagenomes</taxon>
        <taxon>ecological metagenomes</taxon>
    </lineage>
</organism>
<dbReference type="EMBL" id="BARW01006059">
    <property type="protein sequence ID" value="GAI85809.1"/>
    <property type="molecule type" value="Genomic_DNA"/>
</dbReference>
<dbReference type="AlphaFoldDB" id="X1U0F7"/>
<evidence type="ECO:0000256" key="1">
    <source>
        <dbReference type="ARBA" id="ARBA00007137"/>
    </source>
</evidence>
<keyword evidence="2" id="KW-0489">Methyltransferase</keyword>
<comment type="similarity">
    <text evidence="1">Belongs to the trimethylamine methyltransferase family.</text>
</comment>
<dbReference type="GO" id="GO:0008168">
    <property type="term" value="F:methyltransferase activity"/>
    <property type="evidence" value="ECO:0007669"/>
    <property type="project" value="UniProtKB-KW"/>
</dbReference>
<dbReference type="Gene3D" id="3.20.20.480">
    <property type="entry name" value="Trimethylamine methyltransferase-like"/>
    <property type="match status" value="1"/>
</dbReference>
<gene>
    <name evidence="4" type="ORF">S12H4_12678</name>
</gene>
<proteinExistence type="inferred from homology"/>
<dbReference type="GO" id="GO:0015948">
    <property type="term" value="P:methanogenesis"/>
    <property type="evidence" value="ECO:0007669"/>
    <property type="project" value="InterPro"/>
</dbReference>
<dbReference type="InterPro" id="IPR010426">
    <property type="entry name" value="MTTB_MeTrfase"/>
</dbReference>
<dbReference type="InterPro" id="IPR038601">
    <property type="entry name" value="MttB-like_sf"/>
</dbReference>
<feature type="non-terminal residue" evidence="4">
    <location>
        <position position="434"/>
    </location>
</feature>